<dbReference type="Proteomes" id="UP000566819">
    <property type="component" value="Unassembled WGS sequence"/>
</dbReference>
<dbReference type="InterPro" id="IPR012132">
    <property type="entry name" value="GMC_OxRdtase"/>
</dbReference>
<reference evidence="4 5" key="1">
    <citation type="submission" date="2020-03" db="EMBL/GenBank/DDBJ databases">
        <title>Draft Genome Sequence of Cudoniella acicularis.</title>
        <authorList>
            <person name="Buettner E."/>
            <person name="Kellner H."/>
        </authorList>
    </citation>
    <scope>NUCLEOTIDE SEQUENCE [LARGE SCALE GENOMIC DNA]</scope>
    <source>
        <strain evidence="4 5">DSM 108380</strain>
    </source>
</reference>
<dbReference type="SUPFAM" id="SSF54373">
    <property type="entry name" value="FAD-linked reductases, C-terminal domain"/>
    <property type="match status" value="1"/>
</dbReference>
<evidence type="ECO:0000256" key="2">
    <source>
        <dbReference type="SAM" id="MobiDB-lite"/>
    </source>
</evidence>
<proteinExistence type="inferred from homology"/>
<dbReference type="GO" id="GO:0016614">
    <property type="term" value="F:oxidoreductase activity, acting on CH-OH group of donors"/>
    <property type="evidence" value="ECO:0007669"/>
    <property type="project" value="InterPro"/>
</dbReference>
<evidence type="ECO:0000313" key="5">
    <source>
        <dbReference type="Proteomes" id="UP000566819"/>
    </source>
</evidence>
<evidence type="ECO:0000259" key="3">
    <source>
        <dbReference type="Pfam" id="PF05199"/>
    </source>
</evidence>
<dbReference type="Gene3D" id="3.30.560.10">
    <property type="entry name" value="Glucose Oxidase, domain 3"/>
    <property type="match status" value="1"/>
</dbReference>
<name>A0A8H4RH70_9HELO</name>
<dbReference type="OrthoDB" id="269227at2759"/>
<dbReference type="Pfam" id="PF05199">
    <property type="entry name" value="GMC_oxred_C"/>
    <property type="match status" value="1"/>
</dbReference>
<dbReference type="Gene3D" id="3.50.50.60">
    <property type="entry name" value="FAD/NAD(P)-binding domain"/>
    <property type="match status" value="2"/>
</dbReference>
<feature type="domain" description="Glucose-methanol-choline oxidoreductase C-terminal" evidence="3">
    <location>
        <begin position="184"/>
        <end position="295"/>
    </location>
</feature>
<comment type="caution">
    <text evidence="4">The sequence shown here is derived from an EMBL/GenBank/DDBJ whole genome shotgun (WGS) entry which is preliminary data.</text>
</comment>
<dbReference type="PANTHER" id="PTHR11552">
    <property type="entry name" value="GLUCOSE-METHANOL-CHOLINE GMC OXIDOREDUCTASE"/>
    <property type="match status" value="1"/>
</dbReference>
<dbReference type="PANTHER" id="PTHR11552:SF210">
    <property type="entry name" value="GLUCOSE-METHANOL-CHOLINE OXIDOREDUCTASE N-TERMINAL DOMAIN-CONTAINING PROTEIN-RELATED"/>
    <property type="match status" value="1"/>
</dbReference>
<keyword evidence="5" id="KW-1185">Reference proteome</keyword>
<gene>
    <name evidence="4" type="ORF">G7Y89_g8091</name>
</gene>
<organism evidence="4 5">
    <name type="scientific">Cudoniella acicularis</name>
    <dbReference type="NCBI Taxonomy" id="354080"/>
    <lineage>
        <taxon>Eukaryota</taxon>
        <taxon>Fungi</taxon>
        <taxon>Dikarya</taxon>
        <taxon>Ascomycota</taxon>
        <taxon>Pezizomycotina</taxon>
        <taxon>Leotiomycetes</taxon>
        <taxon>Helotiales</taxon>
        <taxon>Tricladiaceae</taxon>
        <taxon>Cudoniella</taxon>
    </lineage>
</organism>
<dbReference type="EMBL" id="JAAMPI010000595">
    <property type="protein sequence ID" value="KAF4630049.1"/>
    <property type="molecule type" value="Genomic_DNA"/>
</dbReference>
<dbReference type="GO" id="GO:0050660">
    <property type="term" value="F:flavin adenine dinucleotide binding"/>
    <property type="evidence" value="ECO:0007669"/>
    <property type="project" value="InterPro"/>
</dbReference>
<feature type="compositionally biased region" description="Polar residues" evidence="2">
    <location>
        <begin position="8"/>
        <end position="24"/>
    </location>
</feature>
<dbReference type="AlphaFoldDB" id="A0A8H4RH70"/>
<comment type="similarity">
    <text evidence="1">Belongs to the GMC oxidoreductase family.</text>
</comment>
<accession>A0A8H4RH70</accession>
<dbReference type="InterPro" id="IPR036188">
    <property type="entry name" value="FAD/NAD-bd_sf"/>
</dbReference>
<protein>
    <recommendedName>
        <fullName evidence="3">Glucose-methanol-choline oxidoreductase C-terminal domain-containing protein</fullName>
    </recommendedName>
</protein>
<dbReference type="InterPro" id="IPR007867">
    <property type="entry name" value="GMC_OxRtase_C"/>
</dbReference>
<feature type="region of interest" description="Disordered" evidence="2">
    <location>
        <begin position="1"/>
        <end position="24"/>
    </location>
</feature>
<evidence type="ECO:0000313" key="4">
    <source>
        <dbReference type="EMBL" id="KAF4630049.1"/>
    </source>
</evidence>
<sequence length="300" mass="32925">METVQAAEATSSTTPKHGPDTSSIKNLSESYDFIVIGGGTSGLVIASPPGVSTAETLLRDPTLIQQLLERYQRDRSGPPRNFTSDSAMILLPEMLDAQNNPPNNNSSLSFLESLLEKKFDKETKSDILYEQVTLNLLAKSDSKTAHYFLAKTQFNISSVPSIKTWTQPSTLGNFFSLFASLNHPFSLSNVKITSPDVRDPPAIDPRYLSHPLDLEILARHVLFMSTILRTPPFSSFFKEGGKRIPSHAFKKGMESPGIEEAREIVSDTLISNYHPAGTSAMGGKDEGGVIDERLRALIKI</sequence>
<evidence type="ECO:0000256" key="1">
    <source>
        <dbReference type="ARBA" id="ARBA00010790"/>
    </source>
</evidence>